<keyword evidence="2" id="KW-1003">Cell membrane</keyword>
<keyword evidence="3 6" id="KW-0812">Transmembrane</keyword>
<feature type="transmembrane region" description="Helical" evidence="6">
    <location>
        <begin position="75"/>
        <end position="96"/>
    </location>
</feature>
<reference evidence="8" key="1">
    <citation type="submission" date="2018-06" db="EMBL/GenBank/DDBJ databases">
        <authorList>
            <person name="Zhirakovskaya E."/>
        </authorList>
    </citation>
    <scope>NUCLEOTIDE SEQUENCE</scope>
</reference>
<dbReference type="PANTHER" id="PTHR30294:SF29">
    <property type="entry name" value="MULTIDRUG ABC TRANSPORTER PERMEASE YBHS-RELATED"/>
    <property type="match status" value="1"/>
</dbReference>
<sequence length="260" mass="29429">MNLRSIGIIFRKELSGYFNSLIAYVVITMFLLITGYFFYNLLATFSVISFQSQSDPMMAKQYQLLNINETVVRPLFGNISIIMLLMTPLLTMRLFAEEKKTGTMELLLSYPIKDVEVVISKFLACFFVFFVMILLTATFPILLVALGEPEVMPILTGYLGLILMGAAFISLGIFTSSITENQIIAASISFGLLFLFYMMSYSVSFVSGGFGQILSYLSINEHIASLSKGVLDTEDIIYYLCFILLFLFLTLRVLESKRWR</sequence>
<feature type="transmembrane region" description="Helical" evidence="6">
    <location>
        <begin position="190"/>
        <end position="216"/>
    </location>
</feature>
<feature type="domain" description="ABC-2 type transporter transmembrane" evidence="7">
    <location>
        <begin position="51"/>
        <end position="220"/>
    </location>
</feature>
<dbReference type="AlphaFoldDB" id="A0A3B1BAE0"/>
<organism evidence="8">
    <name type="scientific">hydrothermal vent metagenome</name>
    <dbReference type="NCBI Taxonomy" id="652676"/>
    <lineage>
        <taxon>unclassified sequences</taxon>
        <taxon>metagenomes</taxon>
        <taxon>ecological metagenomes</taxon>
    </lineage>
</organism>
<dbReference type="PANTHER" id="PTHR30294">
    <property type="entry name" value="MEMBRANE COMPONENT OF ABC TRANSPORTER YHHJ-RELATED"/>
    <property type="match status" value="1"/>
</dbReference>
<name>A0A3B1BAE0_9ZZZZ</name>
<protein>
    <submittedName>
        <fullName evidence="8">Gliding motility-associated ABC transporter permease protein GldF</fullName>
    </submittedName>
</protein>
<dbReference type="Pfam" id="PF12698">
    <property type="entry name" value="ABC2_membrane_3"/>
    <property type="match status" value="1"/>
</dbReference>
<keyword evidence="5 6" id="KW-0472">Membrane</keyword>
<dbReference type="InterPro" id="IPR013525">
    <property type="entry name" value="ABC2_TM"/>
</dbReference>
<dbReference type="InterPro" id="IPR051449">
    <property type="entry name" value="ABC-2_transporter_component"/>
</dbReference>
<evidence type="ECO:0000256" key="2">
    <source>
        <dbReference type="ARBA" id="ARBA00022475"/>
    </source>
</evidence>
<dbReference type="GO" id="GO:0005886">
    <property type="term" value="C:plasma membrane"/>
    <property type="evidence" value="ECO:0007669"/>
    <property type="project" value="UniProtKB-SubCell"/>
</dbReference>
<feature type="transmembrane region" description="Helical" evidence="6">
    <location>
        <begin position="21"/>
        <end position="39"/>
    </location>
</feature>
<evidence type="ECO:0000256" key="4">
    <source>
        <dbReference type="ARBA" id="ARBA00022989"/>
    </source>
</evidence>
<evidence type="ECO:0000256" key="6">
    <source>
        <dbReference type="SAM" id="Phobius"/>
    </source>
</evidence>
<comment type="subcellular location">
    <subcellularLocation>
        <location evidence="1">Cell membrane</location>
        <topology evidence="1">Multi-pass membrane protein</topology>
    </subcellularLocation>
</comment>
<feature type="transmembrane region" description="Helical" evidence="6">
    <location>
        <begin position="236"/>
        <end position="254"/>
    </location>
</feature>
<evidence type="ECO:0000256" key="5">
    <source>
        <dbReference type="ARBA" id="ARBA00023136"/>
    </source>
</evidence>
<feature type="transmembrane region" description="Helical" evidence="6">
    <location>
        <begin position="117"/>
        <end position="146"/>
    </location>
</feature>
<evidence type="ECO:0000259" key="7">
    <source>
        <dbReference type="Pfam" id="PF12698"/>
    </source>
</evidence>
<dbReference type="GO" id="GO:0140359">
    <property type="term" value="F:ABC-type transporter activity"/>
    <property type="evidence" value="ECO:0007669"/>
    <property type="project" value="InterPro"/>
</dbReference>
<keyword evidence="4 6" id="KW-1133">Transmembrane helix</keyword>
<evidence type="ECO:0000256" key="3">
    <source>
        <dbReference type="ARBA" id="ARBA00022692"/>
    </source>
</evidence>
<evidence type="ECO:0000256" key="1">
    <source>
        <dbReference type="ARBA" id="ARBA00004651"/>
    </source>
</evidence>
<evidence type="ECO:0000313" key="8">
    <source>
        <dbReference type="EMBL" id="VAX11271.1"/>
    </source>
</evidence>
<proteinExistence type="predicted"/>
<accession>A0A3B1BAE0</accession>
<feature type="transmembrane region" description="Helical" evidence="6">
    <location>
        <begin position="158"/>
        <end position="178"/>
    </location>
</feature>
<gene>
    <name evidence="8" type="ORF">MNBD_GAMMA26-866</name>
</gene>
<dbReference type="EMBL" id="UOFX01000083">
    <property type="protein sequence ID" value="VAX11271.1"/>
    <property type="molecule type" value="Genomic_DNA"/>
</dbReference>